<evidence type="ECO:0000313" key="3">
    <source>
        <dbReference type="Proteomes" id="UP001500842"/>
    </source>
</evidence>
<proteinExistence type="predicted"/>
<evidence type="ECO:0000256" key="1">
    <source>
        <dbReference type="SAM" id="MobiDB-lite"/>
    </source>
</evidence>
<reference evidence="2 3" key="1">
    <citation type="journal article" date="2019" name="Int. J. Syst. Evol. Microbiol.">
        <title>The Global Catalogue of Microorganisms (GCM) 10K type strain sequencing project: providing services to taxonomists for standard genome sequencing and annotation.</title>
        <authorList>
            <consortium name="The Broad Institute Genomics Platform"/>
            <consortium name="The Broad Institute Genome Sequencing Center for Infectious Disease"/>
            <person name="Wu L."/>
            <person name="Ma J."/>
        </authorList>
    </citation>
    <scope>NUCLEOTIDE SEQUENCE [LARGE SCALE GENOMIC DNA]</scope>
    <source>
        <strain evidence="2 3">JCM 14942</strain>
    </source>
</reference>
<accession>A0ABN2AMI3</accession>
<dbReference type="EMBL" id="BAAAOR010000023">
    <property type="protein sequence ID" value="GAA1522549.1"/>
    <property type="molecule type" value="Genomic_DNA"/>
</dbReference>
<dbReference type="RefSeq" id="WP_141006691.1">
    <property type="nucleotide sequence ID" value="NZ_BAAAOR010000023.1"/>
</dbReference>
<protein>
    <submittedName>
        <fullName evidence="2">Uncharacterized protein</fullName>
    </submittedName>
</protein>
<sequence>MRIEVMARSPYGGGGWLGDVGDFLTEGLPPVGEAVERIEADLLLTGHPQAPDRPEGSAGWGSGHEEERQRGPALTFRRKANRVDVRIVSELSDYDALGPDETPEVFATAAREVVTAIAGLDRRVKRGDDLDLPRLLAHLNARLEQLPGTPEELTATMTELRDRAQARWAAMAPWEVVDVDWSLYAPEARALLDDPFYWDPADDEAPHGNDTGADLLATYLDQRPIDILDFVEREAVESGFASLAELAEEDEYEHGFLVVAAAFAELKVTGGLTPGIRDLALRAVERRDPDLSAASTQLLRSALR</sequence>
<organism evidence="2 3">
    <name type="scientific">Nocardioides humi</name>
    <dbReference type="NCBI Taxonomy" id="449461"/>
    <lineage>
        <taxon>Bacteria</taxon>
        <taxon>Bacillati</taxon>
        <taxon>Actinomycetota</taxon>
        <taxon>Actinomycetes</taxon>
        <taxon>Propionibacteriales</taxon>
        <taxon>Nocardioidaceae</taxon>
        <taxon>Nocardioides</taxon>
    </lineage>
</organism>
<feature type="region of interest" description="Disordered" evidence="1">
    <location>
        <begin position="45"/>
        <end position="73"/>
    </location>
</feature>
<dbReference type="Proteomes" id="UP001500842">
    <property type="component" value="Unassembled WGS sequence"/>
</dbReference>
<evidence type="ECO:0000313" key="2">
    <source>
        <dbReference type="EMBL" id="GAA1522549.1"/>
    </source>
</evidence>
<keyword evidence="3" id="KW-1185">Reference proteome</keyword>
<gene>
    <name evidence="2" type="ORF">GCM10009788_28050</name>
</gene>
<name>A0ABN2AMI3_9ACTN</name>
<comment type="caution">
    <text evidence="2">The sequence shown here is derived from an EMBL/GenBank/DDBJ whole genome shotgun (WGS) entry which is preliminary data.</text>
</comment>